<dbReference type="EMBL" id="FNVR01000013">
    <property type="protein sequence ID" value="SEG09015.1"/>
    <property type="molecule type" value="Genomic_DNA"/>
</dbReference>
<dbReference type="OrthoDB" id="1492011at2"/>
<protein>
    <submittedName>
        <fullName evidence="1">Uncharacterized protein</fullName>
    </submittedName>
</protein>
<reference evidence="2" key="1">
    <citation type="submission" date="2016-10" db="EMBL/GenBank/DDBJ databases">
        <authorList>
            <person name="Varghese N."/>
            <person name="Submissions S."/>
        </authorList>
    </citation>
    <scope>NUCLEOTIDE SEQUENCE [LARGE SCALE GENOMIC DNA]</scope>
    <source>
        <strain evidence="2">DSM 17298</strain>
    </source>
</reference>
<dbReference type="AlphaFoldDB" id="A0A1H5XC23"/>
<organism evidence="1 2">
    <name type="scientific">Algoriphagus boritolerans DSM 17298 = JCM 18970</name>
    <dbReference type="NCBI Taxonomy" id="1120964"/>
    <lineage>
        <taxon>Bacteria</taxon>
        <taxon>Pseudomonadati</taxon>
        <taxon>Bacteroidota</taxon>
        <taxon>Cytophagia</taxon>
        <taxon>Cytophagales</taxon>
        <taxon>Cyclobacteriaceae</taxon>
        <taxon>Algoriphagus</taxon>
    </lineage>
</organism>
<evidence type="ECO:0000313" key="1">
    <source>
        <dbReference type="EMBL" id="SEG09015.1"/>
    </source>
</evidence>
<gene>
    <name evidence="1" type="ORF">SAMN03080598_02432</name>
</gene>
<proteinExistence type="predicted"/>
<evidence type="ECO:0000313" key="2">
    <source>
        <dbReference type="Proteomes" id="UP000236736"/>
    </source>
</evidence>
<dbReference type="Proteomes" id="UP000236736">
    <property type="component" value="Unassembled WGS sequence"/>
</dbReference>
<dbReference type="RefSeq" id="WP_103925095.1">
    <property type="nucleotide sequence ID" value="NZ_BBFN01000021.1"/>
</dbReference>
<sequence>MIAKDQNTALLTVGNSALKNSDWTDYANYCFDREKGLRKEAFKHLDKFLKSTENWSLDKKIDFVKFLFPFFENVKDADYGAFPQPLSDKLVKPTLTTWCDTEQIDNNPFRWLGKYYRSEEHLFRALEINPTDDLARQTILGWWTYNIYYSVHHLPEGYIGEPFDDIKLGEKIKEQIRQLTTLELREYWTKELEEDLELVRNYIDWKTSGHPDFEKWGQENKRQTGYGLTRTYYYEK</sequence>
<name>A0A1H5XC23_9BACT</name>
<keyword evidence="2" id="KW-1185">Reference proteome</keyword>
<accession>A0A1H5XC23</accession>